<evidence type="ECO:0000313" key="5">
    <source>
        <dbReference type="Proteomes" id="UP000070058"/>
    </source>
</evidence>
<comment type="similarity">
    <text evidence="1 2">Belongs to the outer membrane factor (OMF) (TC 1.B.17) family.</text>
</comment>
<evidence type="ECO:0008006" key="6">
    <source>
        <dbReference type="Google" id="ProtNLM"/>
    </source>
</evidence>
<dbReference type="InterPro" id="IPR003423">
    <property type="entry name" value="OMP_efflux"/>
</dbReference>
<protein>
    <recommendedName>
        <fullName evidence="6">RND transporter</fullName>
    </recommendedName>
</protein>
<dbReference type="EMBL" id="LSZQ01000013">
    <property type="protein sequence ID" value="KXU37620.1"/>
    <property type="molecule type" value="Genomic_DNA"/>
</dbReference>
<name>A0A139ST26_9BACT</name>
<dbReference type="SUPFAM" id="SSF56954">
    <property type="entry name" value="Outer membrane efflux proteins (OEP)"/>
    <property type="match status" value="1"/>
</dbReference>
<dbReference type="STRING" id="1548207.AXK11_02155"/>
<dbReference type="NCBIfam" id="TIGR01845">
    <property type="entry name" value="outer_NodT"/>
    <property type="match status" value="1"/>
</dbReference>
<keyword evidence="2" id="KW-0564">Palmitate</keyword>
<comment type="subcellular location">
    <subcellularLocation>
        <location evidence="2">Cell membrane</location>
        <topology evidence="2">Lipid-anchor</topology>
    </subcellularLocation>
</comment>
<proteinExistence type="inferred from homology"/>
<gene>
    <name evidence="4" type="ORF">AXK11_02155</name>
</gene>
<feature type="coiled-coil region" evidence="3">
    <location>
        <begin position="185"/>
        <end position="212"/>
    </location>
</feature>
<keyword evidence="2" id="KW-0472">Membrane</keyword>
<keyword evidence="2" id="KW-0449">Lipoprotein</keyword>
<dbReference type="OrthoDB" id="9770517at2"/>
<dbReference type="GO" id="GO:0015562">
    <property type="term" value="F:efflux transmembrane transporter activity"/>
    <property type="evidence" value="ECO:0007669"/>
    <property type="project" value="InterPro"/>
</dbReference>
<dbReference type="Proteomes" id="UP000070058">
    <property type="component" value="Unassembled WGS sequence"/>
</dbReference>
<dbReference type="PANTHER" id="PTHR30203">
    <property type="entry name" value="OUTER MEMBRANE CATION EFFLUX PROTEIN"/>
    <property type="match status" value="1"/>
</dbReference>
<organism evidence="4 5">
    <name type="scientific">Cephaloticoccus primus</name>
    <dbReference type="NCBI Taxonomy" id="1548207"/>
    <lineage>
        <taxon>Bacteria</taxon>
        <taxon>Pseudomonadati</taxon>
        <taxon>Verrucomicrobiota</taxon>
        <taxon>Opitutia</taxon>
        <taxon>Opitutales</taxon>
        <taxon>Opitutaceae</taxon>
        <taxon>Cephaloticoccus</taxon>
    </lineage>
</organism>
<evidence type="ECO:0000256" key="1">
    <source>
        <dbReference type="ARBA" id="ARBA00007613"/>
    </source>
</evidence>
<keyword evidence="2" id="KW-0812">Transmembrane</keyword>
<comment type="caution">
    <text evidence="4">The sequence shown here is derived from an EMBL/GenBank/DDBJ whole genome shotgun (WGS) entry which is preliminary data.</text>
</comment>
<sequence length="480" mass="52991">MRNRKHHPLWMTTALVALLSACSVGPKYTKPDTPAVTLASPQATEYAANGRSALSASWWHFFEDEGLTQWIEAALTHNHDIRQAQANLLAARAIFHERRWDRVPGITTSGGYTRGIQQQPASGGPQRTLSESWQAGFDMQWEIDLFRRLDRLQQAAMARAEASAALLDMTRLSIAAEVTRAWLDAQGYRRQLAVAQEAIANWRETVRLAEARHRAGAGLPEEYENARANLLRSEAAVPPLTAALQQARWRLDVLAGQAPGQAQLPDPAQARLAALDKTFALGDVNRQIMARPDVVAAERLLAASVEDVGAATAELYPRLNLDGMLGFFALRDSDFFSAPSRAFQVAPNLSWPGLRWGNARARLRGTRAESEAALARYEQVLLTAQEEVENAVTGYVEQQRQLALLLQSAQHAQAAFTFADKRYRAGSGSYQSVLENQRTLLELRGQIAQEETRLQSQLVALIKALGWQQADGTAISEVQL</sequence>
<keyword evidence="5" id="KW-1185">Reference proteome</keyword>
<evidence type="ECO:0000256" key="3">
    <source>
        <dbReference type="SAM" id="Coils"/>
    </source>
</evidence>
<dbReference type="PANTHER" id="PTHR30203:SF25">
    <property type="entry name" value="OUTER MEMBRANE PROTEIN-RELATED"/>
    <property type="match status" value="1"/>
</dbReference>
<keyword evidence="2" id="KW-1134">Transmembrane beta strand</keyword>
<reference evidence="5" key="1">
    <citation type="submission" date="2016-02" db="EMBL/GenBank/DDBJ databases">
        <authorList>
            <person name="Sanders J.G."/>
            <person name="Lin J.Y."/>
            <person name="Wertz J.T."/>
            <person name="Russell J.A."/>
            <person name="Moreau C.S."/>
            <person name="Powell S."/>
        </authorList>
    </citation>
    <scope>NUCLEOTIDE SEQUENCE [LARGE SCALE GENOMIC DNA]</scope>
    <source>
        <strain evidence="5">CAG34</strain>
    </source>
</reference>
<dbReference type="AlphaFoldDB" id="A0A139ST26"/>
<dbReference type="PROSITE" id="PS51257">
    <property type="entry name" value="PROKAR_LIPOPROTEIN"/>
    <property type="match status" value="1"/>
</dbReference>
<dbReference type="GO" id="GO:0005886">
    <property type="term" value="C:plasma membrane"/>
    <property type="evidence" value="ECO:0007669"/>
    <property type="project" value="UniProtKB-SubCell"/>
</dbReference>
<evidence type="ECO:0000256" key="2">
    <source>
        <dbReference type="RuleBase" id="RU362097"/>
    </source>
</evidence>
<dbReference type="Pfam" id="PF02321">
    <property type="entry name" value="OEP"/>
    <property type="match status" value="2"/>
</dbReference>
<evidence type="ECO:0000313" key="4">
    <source>
        <dbReference type="EMBL" id="KXU37620.1"/>
    </source>
</evidence>
<dbReference type="Gene3D" id="2.20.200.10">
    <property type="entry name" value="Outer membrane efflux proteins (OEP)"/>
    <property type="match status" value="1"/>
</dbReference>
<accession>A0A139ST26</accession>
<dbReference type="Gene3D" id="1.20.1600.10">
    <property type="entry name" value="Outer membrane efflux proteins (OEP)"/>
    <property type="match status" value="1"/>
</dbReference>
<dbReference type="InterPro" id="IPR010131">
    <property type="entry name" value="MdtP/NodT-like"/>
</dbReference>
<keyword evidence="3" id="KW-0175">Coiled coil</keyword>